<gene>
    <name evidence="5" type="ORF">BV898_09894</name>
</gene>
<name>A0A1W0WLH4_HYPEX</name>
<dbReference type="PROSITE" id="PS50097">
    <property type="entry name" value="BTB"/>
    <property type="match status" value="1"/>
</dbReference>
<feature type="compositionally biased region" description="Basic and acidic residues" evidence="3">
    <location>
        <begin position="28"/>
        <end position="45"/>
    </location>
</feature>
<evidence type="ECO:0000313" key="5">
    <source>
        <dbReference type="EMBL" id="OQV15973.1"/>
    </source>
</evidence>
<protein>
    <submittedName>
        <fullName evidence="5">Kelch-like protein 2</fullName>
    </submittedName>
</protein>
<dbReference type="EMBL" id="MTYJ01000080">
    <property type="protein sequence ID" value="OQV15973.1"/>
    <property type="molecule type" value="Genomic_DNA"/>
</dbReference>
<dbReference type="SUPFAM" id="SSF54695">
    <property type="entry name" value="POZ domain"/>
    <property type="match status" value="1"/>
</dbReference>
<evidence type="ECO:0000256" key="2">
    <source>
        <dbReference type="ARBA" id="ARBA00022737"/>
    </source>
</evidence>
<comment type="caution">
    <text evidence="5">The sequence shown here is derived from an EMBL/GenBank/DDBJ whole genome shotgun (WGS) entry which is preliminary data.</text>
</comment>
<dbReference type="InterPro" id="IPR011333">
    <property type="entry name" value="SKP1/BTB/POZ_sf"/>
</dbReference>
<dbReference type="InterPro" id="IPR011705">
    <property type="entry name" value="BACK"/>
</dbReference>
<evidence type="ECO:0000256" key="3">
    <source>
        <dbReference type="SAM" id="MobiDB-lite"/>
    </source>
</evidence>
<dbReference type="Proteomes" id="UP000192578">
    <property type="component" value="Unassembled WGS sequence"/>
</dbReference>
<dbReference type="Pfam" id="PF07707">
    <property type="entry name" value="BACK"/>
    <property type="match status" value="1"/>
</dbReference>
<keyword evidence="2" id="KW-0677">Repeat</keyword>
<evidence type="ECO:0000256" key="1">
    <source>
        <dbReference type="ARBA" id="ARBA00022441"/>
    </source>
</evidence>
<dbReference type="InterPro" id="IPR000210">
    <property type="entry name" value="BTB/POZ_dom"/>
</dbReference>
<dbReference type="OrthoDB" id="9978265at2759"/>
<dbReference type="SMART" id="SM00875">
    <property type="entry name" value="BACK"/>
    <property type="match status" value="1"/>
</dbReference>
<dbReference type="PANTHER" id="PTHR45632:SF3">
    <property type="entry name" value="KELCH-LIKE PROTEIN 32"/>
    <property type="match status" value="1"/>
</dbReference>
<feature type="domain" description="BTB" evidence="4">
    <location>
        <begin position="116"/>
        <end position="188"/>
    </location>
</feature>
<keyword evidence="6" id="KW-1185">Reference proteome</keyword>
<organism evidence="5 6">
    <name type="scientific">Hypsibius exemplaris</name>
    <name type="common">Freshwater tardigrade</name>
    <dbReference type="NCBI Taxonomy" id="2072580"/>
    <lineage>
        <taxon>Eukaryota</taxon>
        <taxon>Metazoa</taxon>
        <taxon>Ecdysozoa</taxon>
        <taxon>Tardigrada</taxon>
        <taxon>Eutardigrada</taxon>
        <taxon>Parachela</taxon>
        <taxon>Hypsibioidea</taxon>
        <taxon>Hypsibiidae</taxon>
        <taxon>Hypsibius</taxon>
    </lineage>
</organism>
<feature type="region of interest" description="Disordered" evidence="3">
    <location>
        <begin position="26"/>
        <end position="45"/>
    </location>
</feature>
<evidence type="ECO:0000259" key="4">
    <source>
        <dbReference type="PROSITE" id="PS50097"/>
    </source>
</evidence>
<dbReference type="PANTHER" id="PTHR45632">
    <property type="entry name" value="LD33804P"/>
    <property type="match status" value="1"/>
</dbReference>
<evidence type="ECO:0000313" key="6">
    <source>
        <dbReference type="Proteomes" id="UP000192578"/>
    </source>
</evidence>
<sequence>MCSQSVSVNTALVQEASVYAQGCCGEPSVERDDATEKAKRLETEKKRQDELEERFNRGWEMWVSKMNGNGDDGSSYNFEAEELAVRLGTRVDKAGKLHAKILLQKIYHFWHCKQHTDMVLIAGTAREEVHLHMFLAHTEFYEKIVMIPDSEKMWKEGKLVLDMTGMVVPKALTTIVSYVYTGAIKLTLDNVTDIAMAAKAMGLRRLQHQCTEFLDYIFSDFHLFTILRNVPVEHKFFDVAWTKILKRFRKVSCESGFLEMDVSQLELLIASDKLDVESEYQAFKPVLEWINHDRRRREQFFFKLMAQIRFAYMDLEELIACMQDEDLFRTNPEAQKILEDADMYATMESMGDEWTNYPPWPPRNDIIRRKVEQRRGKLSRLRPRTKGELCNESLTGDLQTKYGCRYDLSKDDAKDDEDTPIQDSVRNKYSARNAQAERELFGLPEIESFQQNQNHLSTNRKVLVGGTDTSTNRTQLLAQLRTTTYGAPKDCPRPDNAGQVRSGGTESSKTVSNRPSPQGEIILNSALRESIRYGNGFRQGLSEISLPSCMLNNRRP</sequence>
<keyword evidence="1" id="KW-0880">Kelch repeat</keyword>
<dbReference type="Pfam" id="PF00651">
    <property type="entry name" value="BTB"/>
    <property type="match status" value="1"/>
</dbReference>
<dbReference type="Gene3D" id="3.30.710.10">
    <property type="entry name" value="Potassium Channel Kv1.1, Chain A"/>
    <property type="match status" value="1"/>
</dbReference>
<dbReference type="Gene3D" id="1.25.40.420">
    <property type="match status" value="1"/>
</dbReference>
<dbReference type="AlphaFoldDB" id="A0A1W0WLH4"/>
<feature type="compositionally biased region" description="Polar residues" evidence="3">
    <location>
        <begin position="502"/>
        <end position="516"/>
    </location>
</feature>
<accession>A0A1W0WLH4</accession>
<proteinExistence type="predicted"/>
<reference evidence="6" key="1">
    <citation type="submission" date="2017-01" db="EMBL/GenBank/DDBJ databases">
        <title>Comparative genomics of anhydrobiosis in the tardigrade Hypsibius dujardini.</title>
        <authorList>
            <person name="Yoshida Y."/>
            <person name="Koutsovoulos G."/>
            <person name="Laetsch D."/>
            <person name="Stevens L."/>
            <person name="Kumar S."/>
            <person name="Horikawa D."/>
            <person name="Ishino K."/>
            <person name="Komine S."/>
            <person name="Tomita M."/>
            <person name="Blaxter M."/>
            <person name="Arakawa K."/>
        </authorList>
    </citation>
    <scope>NUCLEOTIDE SEQUENCE [LARGE SCALE GENOMIC DNA]</scope>
    <source>
        <strain evidence="6">Z151</strain>
    </source>
</reference>
<feature type="region of interest" description="Disordered" evidence="3">
    <location>
        <begin position="483"/>
        <end position="519"/>
    </location>
</feature>